<evidence type="ECO:0000313" key="3">
    <source>
        <dbReference type="Proteomes" id="UP001364617"/>
    </source>
</evidence>
<evidence type="ECO:0000313" key="2">
    <source>
        <dbReference type="EMBL" id="KAK7148810.1"/>
    </source>
</evidence>
<keyword evidence="3" id="KW-1185">Reference proteome</keyword>
<name>A0AAN9CUR1_9TELE</name>
<proteinExistence type="predicted"/>
<dbReference type="EMBL" id="JAYKXH010000013">
    <property type="protein sequence ID" value="KAK7148810.1"/>
    <property type="molecule type" value="Genomic_DNA"/>
</dbReference>
<sequence>MPDCLEREKDRQTDRGKESEKGKRQSLS</sequence>
<gene>
    <name evidence="2" type="ORF">R3I93_012977</name>
</gene>
<accession>A0AAN9CUR1</accession>
<reference evidence="2 3" key="1">
    <citation type="submission" date="2024-02" db="EMBL/GenBank/DDBJ databases">
        <title>Chromosome-level genome assembly of the Eurasian Minnow (Phoxinus phoxinus).</title>
        <authorList>
            <person name="Oriowo T.O."/>
            <person name="Martin S."/>
            <person name="Stange M."/>
            <person name="Chrysostomakis Y."/>
            <person name="Brown T."/>
            <person name="Winkler S."/>
            <person name="Kukowka S."/>
            <person name="Myers E.W."/>
            <person name="Bohne A."/>
        </authorList>
    </citation>
    <scope>NUCLEOTIDE SEQUENCE [LARGE SCALE GENOMIC DNA]</scope>
    <source>
        <strain evidence="2">ZFMK-TIS-60720</strain>
        <tissue evidence="2">Whole Organism</tissue>
    </source>
</reference>
<comment type="caution">
    <text evidence="2">The sequence shown here is derived from an EMBL/GenBank/DDBJ whole genome shotgun (WGS) entry which is preliminary data.</text>
</comment>
<organism evidence="2 3">
    <name type="scientific">Phoxinus phoxinus</name>
    <name type="common">Eurasian minnow</name>
    <dbReference type="NCBI Taxonomy" id="58324"/>
    <lineage>
        <taxon>Eukaryota</taxon>
        <taxon>Metazoa</taxon>
        <taxon>Chordata</taxon>
        <taxon>Craniata</taxon>
        <taxon>Vertebrata</taxon>
        <taxon>Euteleostomi</taxon>
        <taxon>Actinopterygii</taxon>
        <taxon>Neopterygii</taxon>
        <taxon>Teleostei</taxon>
        <taxon>Ostariophysi</taxon>
        <taxon>Cypriniformes</taxon>
        <taxon>Leuciscidae</taxon>
        <taxon>Phoxininae</taxon>
        <taxon>Phoxinus</taxon>
    </lineage>
</organism>
<evidence type="ECO:0000256" key="1">
    <source>
        <dbReference type="SAM" id="MobiDB-lite"/>
    </source>
</evidence>
<protein>
    <submittedName>
        <fullName evidence="2">Uncharacterized protein</fullName>
    </submittedName>
</protein>
<dbReference type="AlphaFoldDB" id="A0AAN9CUR1"/>
<feature type="region of interest" description="Disordered" evidence="1">
    <location>
        <begin position="1"/>
        <end position="28"/>
    </location>
</feature>
<dbReference type="Proteomes" id="UP001364617">
    <property type="component" value="Unassembled WGS sequence"/>
</dbReference>